<evidence type="ECO:0000256" key="1">
    <source>
        <dbReference type="SAM" id="MobiDB-lite"/>
    </source>
</evidence>
<feature type="region of interest" description="Disordered" evidence="1">
    <location>
        <begin position="296"/>
        <end position="368"/>
    </location>
</feature>
<feature type="region of interest" description="Disordered" evidence="1">
    <location>
        <begin position="184"/>
        <end position="280"/>
    </location>
</feature>
<keyword evidence="2" id="KW-1133">Transmembrane helix</keyword>
<organism evidence="3 4">
    <name type="scientific">Apodospora peruviana</name>
    <dbReference type="NCBI Taxonomy" id="516989"/>
    <lineage>
        <taxon>Eukaryota</taxon>
        <taxon>Fungi</taxon>
        <taxon>Dikarya</taxon>
        <taxon>Ascomycota</taxon>
        <taxon>Pezizomycotina</taxon>
        <taxon>Sordariomycetes</taxon>
        <taxon>Sordariomycetidae</taxon>
        <taxon>Sordariales</taxon>
        <taxon>Lasiosphaeriaceae</taxon>
        <taxon>Apodospora</taxon>
    </lineage>
</organism>
<keyword evidence="4" id="KW-1185">Reference proteome</keyword>
<feature type="region of interest" description="Disordered" evidence="1">
    <location>
        <begin position="1"/>
        <end position="26"/>
    </location>
</feature>
<name>A0AAE0IJU6_9PEZI</name>
<evidence type="ECO:0000256" key="2">
    <source>
        <dbReference type="SAM" id="Phobius"/>
    </source>
</evidence>
<protein>
    <submittedName>
        <fullName evidence="3">Uncharacterized protein</fullName>
    </submittedName>
</protein>
<keyword evidence="2" id="KW-0812">Transmembrane</keyword>
<accession>A0AAE0IJU6</accession>
<feature type="transmembrane region" description="Helical" evidence="2">
    <location>
        <begin position="32"/>
        <end position="55"/>
    </location>
</feature>
<sequence length="368" mass="40458">MAPTWNHLVPRDATTDSSTKSSDGSTHLSTGAIAGIAGGAGALFLGSIILFIVYWRRQKRYNREDNYYYQNDEESTFGTVAPPIYTLDYKGVDTPATSSYTTSPQTTTTTQSSEFAPLTEMASAMPAHPAYIPRALVRGGATPSTMSPSSGSTVQFESLHARKQSKSEPDDAVVQAFLNIGLDTNDRKTPASHAQAEPTPEDSEVEAESRNGHGHGYRPQVPSSRSGGPGPVPVPVPALVLPTYSGSRRKQYSPPRLNLNTNPPQSKYINTDPAPPLVASNNKQQSQYHYHNYYEESSSAGTDNNNFRRNTSFRDRSLSSKGNSRSRSNRRGDGSVDRYYGSRQQHQQQQQTHYEEVEVGRDSDDDIW</sequence>
<reference evidence="3" key="1">
    <citation type="journal article" date="2023" name="Mol. Phylogenet. Evol.">
        <title>Genome-scale phylogeny and comparative genomics of the fungal order Sordariales.</title>
        <authorList>
            <person name="Hensen N."/>
            <person name="Bonometti L."/>
            <person name="Westerberg I."/>
            <person name="Brannstrom I.O."/>
            <person name="Guillou S."/>
            <person name="Cros-Aarteil S."/>
            <person name="Calhoun S."/>
            <person name="Haridas S."/>
            <person name="Kuo A."/>
            <person name="Mondo S."/>
            <person name="Pangilinan J."/>
            <person name="Riley R."/>
            <person name="LaButti K."/>
            <person name="Andreopoulos B."/>
            <person name="Lipzen A."/>
            <person name="Chen C."/>
            <person name="Yan M."/>
            <person name="Daum C."/>
            <person name="Ng V."/>
            <person name="Clum A."/>
            <person name="Steindorff A."/>
            <person name="Ohm R.A."/>
            <person name="Martin F."/>
            <person name="Silar P."/>
            <person name="Natvig D.O."/>
            <person name="Lalanne C."/>
            <person name="Gautier V."/>
            <person name="Ament-Velasquez S.L."/>
            <person name="Kruys A."/>
            <person name="Hutchinson M.I."/>
            <person name="Powell A.J."/>
            <person name="Barry K."/>
            <person name="Miller A.N."/>
            <person name="Grigoriev I.V."/>
            <person name="Debuchy R."/>
            <person name="Gladieux P."/>
            <person name="Hiltunen Thoren M."/>
            <person name="Johannesson H."/>
        </authorList>
    </citation>
    <scope>NUCLEOTIDE SEQUENCE</scope>
    <source>
        <strain evidence="3">CBS 118394</strain>
    </source>
</reference>
<comment type="caution">
    <text evidence="3">The sequence shown here is derived from an EMBL/GenBank/DDBJ whole genome shotgun (WGS) entry which is preliminary data.</text>
</comment>
<evidence type="ECO:0000313" key="3">
    <source>
        <dbReference type="EMBL" id="KAK3326471.1"/>
    </source>
</evidence>
<feature type="compositionally biased region" description="Polar residues" evidence="1">
    <location>
        <begin position="258"/>
        <end position="269"/>
    </location>
</feature>
<feature type="compositionally biased region" description="Basic and acidic residues" evidence="1">
    <location>
        <begin position="353"/>
        <end position="362"/>
    </location>
</feature>
<dbReference type="Proteomes" id="UP001283341">
    <property type="component" value="Unassembled WGS sequence"/>
</dbReference>
<dbReference type="EMBL" id="JAUEDM010000002">
    <property type="protein sequence ID" value="KAK3326471.1"/>
    <property type="molecule type" value="Genomic_DNA"/>
</dbReference>
<gene>
    <name evidence="3" type="ORF">B0H66DRAFT_161344</name>
</gene>
<feature type="region of interest" description="Disordered" evidence="1">
    <location>
        <begin position="139"/>
        <end position="171"/>
    </location>
</feature>
<proteinExistence type="predicted"/>
<reference evidence="3" key="2">
    <citation type="submission" date="2023-06" db="EMBL/GenBank/DDBJ databases">
        <authorList>
            <consortium name="Lawrence Berkeley National Laboratory"/>
            <person name="Haridas S."/>
            <person name="Hensen N."/>
            <person name="Bonometti L."/>
            <person name="Westerberg I."/>
            <person name="Brannstrom I.O."/>
            <person name="Guillou S."/>
            <person name="Cros-Aarteil S."/>
            <person name="Calhoun S."/>
            <person name="Kuo A."/>
            <person name="Mondo S."/>
            <person name="Pangilinan J."/>
            <person name="Riley R."/>
            <person name="Labutti K."/>
            <person name="Andreopoulos B."/>
            <person name="Lipzen A."/>
            <person name="Chen C."/>
            <person name="Yanf M."/>
            <person name="Daum C."/>
            <person name="Ng V."/>
            <person name="Clum A."/>
            <person name="Steindorff A."/>
            <person name="Ohm R."/>
            <person name="Martin F."/>
            <person name="Silar P."/>
            <person name="Natvig D."/>
            <person name="Lalanne C."/>
            <person name="Gautier V."/>
            <person name="Ament-Velasquez S.L."/>
            <person name="Kruys A."/>
            <person name="Hutchinson M.I."/>
            <person name="Powell A.J."/>
            <person name="Barry K."/>
            <person name="Miller A.N."/>
            <person name="Grigoriev I.V."/>
            <person name="Debuchy R."/>
            <person name="Gladieux P."/>
            <person name="Thoren M.H."/>
            <person name="Johannesson H."/>
        </authorList>
    </citation>
    <scope>NUCLEOTIDE SEQUENCE</scope>
    <source>
        <strain evidence="3">CBS 118394</strain>
    </source>
</reference>
<feature type="compositionally biased region" description="Low complexity" evidence="1">
    <location>
        <begin position="139"/>
        <end position="153"/>
    </location>
</feature>
<keyword evidence="2" id="KW-0472">Membrane</keyword>
<feature type="compositionally biased region" description="Low complexity" evidence="1">
    <location>
        <begin position="15"/>
        <end position="26"/>
    </location>
</feature>
<dbReference type="AlphaFoldDB" id="A0AAE0IJU6"/>
<evidence type="ECO:0000313" key="4">
    <source>
        <dbReference type="Proteomes" id="UP001283341"/>
    </source>
</evidence>
<feature type="compositionally biased region" description="Polar residues" evidence="1">
    <location>
        <begin position="300"/>
        <end position="310"/>
    </location>
</feature>